<dbReference type="STRING" id="1123034.GCA_000685805_01424"/>
<dbReference type="Proteomes" id="UP000254123">
    <property type="component" value="Unassembled WGS sequence"/>
</dbReference>
<evidence type="ECO:0000313" key="2">
    <source>
        <dbReference type="Proteomes" id="UP000254123"/>
    </source>
</evidence>
<sequence length="119" mass="13801">MDRVLYFTPSLTFCSAIALFNDNIELINKILLPLKYLIKHSAFQEEQECRMIYMTSISSPEVVMDFGRALYIEYEPEVKSNLDKIYVAPAATHYQQYLAKLLSGTDVKIELSKLPYRHT</sequence>
<evidence type="ECO:0000313" key="1">
    <source>
        <dbReference type="EMBL" id="SUD89970.1"/>
    </source>
</evidence>
<organism evidence="1 2">
    <name type="scientific">Psychrobacter phenylpyruvicus</name>
    <dbReference type="NCBI Taxonomy" id="29432"/>
    <lineage>
        <taxon>Bacteria</taxon>
        <taxon>Pseudomonadati</taxon>
        <taxon>Pseudomonadota</taxon>
        <taxon>Gammaproteobacteria</taxon>
        <taxon>Moraxellales</taxon>
        <taxon>Moraxellaceae</taxon>
        <taxon>Psychrobacter</taxon>
    </lineage>
</organism>
<accession>A0A379LHA3</accession>
<name>A0A379LHA3_9GAMM</name>
<dbReference type="EMBL" id="UGVC01000001">
    <property type="protein sequence ID" value="SUD89970.1"/>
    <property type="molecule type" value="Genomic_DNA"/>
</dbReference>
<dbReference type="AlphaFoldDB" id="A0A379LHA3"/>
<proteinExistence type="predicted"/>
<reference evidence="1 2" key="1">
    <citation type="submission" date="2018-06" db="EMBL/GenBank/DDBJ databases">
        <authorList>
            <consortium name="Pathogen Informatics"/>
            <person name="Doyle S."/>
        </authorList>
    </citation>
    <scope>NUCLEOTIDE SEQUENCE [LARGE SCALE GENOMIC DNA]</scope>
    <source>
        <strain evidence="1 2">NCTC10526</strain>
    </source>
</reference>
<protein>
    <submittedName>
        <fullName evidence="1">Uncharacterized protein</fullName>
    </submittedName>
</protein>
<keyword evidence="2" id="KW-1185">Reference proteome</keyword>
<gene>
    <name evidence="1" type="ORF">NCTC10526_00285</name>
</gene>